<evidence type="ECO:0000256" key="1">
    <source>
        <dbReference type="SAM" id="MobiDB-lite"/>
    </source>
</evidence>
<name>A0AAV5S9R2_9BILA</name>
<organism evidence="2 3">
    <name type="scientific">Pristionchus entomophagus</name>
    <dbReference type="NCBI Taxonomy" id="358040"/>
    <lineage>
        <taxon>Eukaryota</taxon>
        <taxon>Metazoa</taxon>
        <taxon>Ecdysozoa</taxon>
        <taxon>Nematoda</taxon>
        <taxon>Chromadorea</taxon>
        <taxon>Rhabditida</taxon>
        <taxon>Rhabditina</taxon>
        <taxon>Diplogasteromorpha</taxon>
        <taxon>Diplogasteroidea</taxon>
        <taxon>Neodiplogasteridae</taxon>
        <taxon>Pristionchus</taxon>
    </lineage>
</organism>
<feature type="region of interest" description="Disordered" evidence="1">
    <location>
        <begin position="99"/>
        <end position="127"/>
    </location>
</feature>
<comment type="caution">
    <text evidence="2">The sequence shown here is derived from an EMBL/GenBank/DDBJ whole genome shotgun (WGS) entry which is preliminary data.</text>
</comment>
<proteinExistence type="predicted"/>
<dbReference type="AlphaFoldDB" id="A0AAV5S9R2"/>
<gene>
    <name evidence="2" type="ORF">PENTCL1PPCAC_1100</name>
</gene>
<feature type="non-terminal residue" evidence="2">
    <location>
        <position position="127"/>
    </location>
</feature>
<keyword evidence="3" id="KW-1185">Reference proteome</keyword>
<evidence type="ECO:0000313" key="2">
    <source>
        <dbReference type="EMBL" id="GMS78925.1"/>
    </source>
</evidence>
<protein>
    <submittedName>
        <fullName evidence="2">Uncharacterized protein</fullName>
    </submittedName>
</protein>
<dbReference type="EMBL" id="BTSX01000001">
    <property type="protein sequence ID" value="GMS78925.1"/>
    <property type="molecule type" value="Genomic_DNA"/>
</dbReference>
<dbReference type="Proteomes" id="UP001432027">
    <property type="component" value="Unassembled WGS sequence"/>
</dbReference>
<evidence type="ECO:0000313" key="3">
    <source>
        <dbReference type="Proteomes" id="UP001432027"/>
    </source>
</evidence>
<feature type="non-terminal residue" evidence="2">
    <location>
        <position position="1"/>
    </location>
</feature>
<sequence>AVDAVARGCKANLRTHLKLTNTLTKDDQSPSNSLLCTMNAFIHSVVDSNFNRMVSFPAVARLYEIIGVLSPESGDNLALLYFARSLVVVMEEAVSRLGGGVEEQNNQSSRIDSRPLIPAAATAEKAA</sequence>
<reference evidence="2" key="1">
    <citation type="submission" date="2023-10" db="EMBL/GenBank/DDBJ databases">
        <title>Genome assembly of Pristionchus species.</title>
        <authorList>
            <person name="Yoshida K."/>
            <person name="Sommer R.J."/>
        </authorList>
    </citation>
    <scope>NUCLEOTIDE SEQUENCE</scope>
    <source>
        <strain evidence="2">RS0144</strain>
    </source>
</reference>
<accession>A0AAV5S9R2</accession>